<evidence type="ECO:0000313" key="7">
    <source>
        <dbReference type="EMBL" id="OLQ09278.1"/>
    </source>
</evidence>
<evidence type="ECO:0000256" key="2">
    <source>
        <dbReference type="ARBA" id="ARBA00022692"/>
    </source>
</evidence>
<keyword evidence="8" id="KW-1185">Reference proteome</keyword>
<dbReference type="InterPro" id="IPR039421">
    <property type="entry name" value="Type_1_exporter"/>
</dbReference>
<dbReference type="GO" id="GO:0005524">
    <property type="term" value="F:ATP binding"/>
    <property type="evidence" value="ECO:0007669"/>
    <property type="project" value="InterPro"/>
</dbReference>
<name>A0A1Q9EPG9_SYMMI</name>
<evidence type="ECO:0000256" key="1">
    <source>
        <dbReference type="ARBA" id="ARBA00004141"/>
    </source>
</evidence>
<dbReference type="Pfam" id="PF00664">
    <property type="entry name" value="ABC_membrane"/>
    <property type="match status" value="1"/>
</dbReference>
<dbReference type="Proteomes" id="UP000186817">
    <property type="component" value="Unassembled WGS sequence"/>
</dbReference>
<protein>
    <submittedName>
        <fullName evidence="7">ABC transporter B family member 3</fullName>
    </submittedName>
</protein>
<organism evidence="7 8">
    <name type="scientific">Symbiodinium microadriaticum</name>
    <name type="common">Dinoflagellate</name>
    <name type="synonym">Zooxanthella microadriatica</name>
    <dbReference type="NCBI Taxonomy" id="2951"/>
    <lineage>
        <taxon>Eukaryota</taxon>
        <taxon>Sar</taxon>
        <taxon>Alveolata</taxon>
        <taxon>Dinophyceae</taxon>
        <taxon>Suessiales</taxon>
        <taxon>Symbiodiniaceae</taxon>
        <taxon>Symbiodinium</taxon>
    </lineage>
</organism>
<dbReference type="InterPro" id="IPR036640">
    <property type="entry name" value="ABC1_TM_sf"/>
</dbReference>
<evidence type="ECO:0000256" key="3">
    <source>
        <dbReference type="ARBA" id="ARBA00022989"/>
    </source>
</evidence>
<feature type="domain" description="ABC transmembrane type-1" evidence="6">
    <location>
        <begin position="43"/>
        <end position="147"/>
    </location>
</feature>
<dbReference type="PANTHER" id="PTHR43394:SF1">
    <property type="entry name" value="ATP-BINDING CASSETTE SUB-FAMILY B MEMBER 10, MITOCHONDRIAL"/>
    <property type="match status" value="1"/>
</dbReference>
<evidence type="ECO:0000259" key="6">
    <source>
        <dbReference type="PROSITE" id="PS50929"/>
    </source>
</evidence>
<dbReference type="InterPro" id="IPR011527">
    <property type="entry name" value="ABC1_TM_dom"/>
</dbReference>
<evidence type="ECO:0000313" key="8">
    <source>
        <dbReference type="Proteomes" id="UP000186817"/>
    </source>
</evidence>
<dbReference type="GO" id="GO:0016020">
    <property type="term" value="C:membrane"/>
    <property type="evidence" value="ECO:0007669"/>
    <property type="project" value="UniProtKB-SubCell"/>
</dbReference>
<dbReference type="PROSITE" id="PS50929">
    <property type="entry name" value="ABC_TM1F"/>
    <property type="match status" value="1"/>
</dbReference>
<dbReference type="AlphaFoldDB" id="A0A1Q9EPG9"/>
<proteinExistence type="predicted"/>
<comment type="caution">
    <text evidence="7">The sequence shown here is derived from an EMBL/GenBank/DDBJ whole genome shotgun (WGS) entry which is preliminary data.</text>
</comment>
<keyword evidence="2 5" id="KW-0812">Transmembrane</keyword>
<dbReference type="SUPFAM" id="SSF90123">
    <property type="entry name" value="ABC transporter transmembrane region"/>
    <property type="match status" value="1"/>
</dbReference>
<feature type="transmembrane region" description="Helical" evidence="5">
    <location>
        <begin position="39"/>
        <end position="66"/>
    </location>
</feature>
<accession>A0A1Q9EPG9</accession>
<evidence type="ECO:0000256" key="5">
    <source>
        <dbReference type="SAM" id="Phobius"/>
    </source>
</evidence>
<gene>
    <name evidence="7" type="primary">abcB3</name>
    <name evidence="7" type="ORF">AK812_SmicGene7132</name>
</gene>
<comment type="subcellular location">
    <subcellularLocation>
        <location evidence="1">Membrane</location>
        <topology evidence="1">Multi-pass membrane protein</topology>
    </subcellularLocation>
</comment>
<dbReference type="GO" id="GO:0015421">
    <property type="term" value="F:ABC-type oligopeptide transporter activity"/>
    <property type="evidence" value="ECO:0007669"/>
    <property type="project" value="TreeGrafter"/>
</dbReference>
<dbReference type="EMBL" id="LSRX01000100">
    <property type="protein sequence ID" value="OLQ09278.1"/>
    <property type="molecule type" value="Genomic_DNA"/>
</dbReference>
<dbReference type="PANTHER" id="PTHR43394">
    <property type="entry name" value="ATP-DEPENDENT PERMEASE MDL1, MITOCHONDRIAL"/>
    <property type="match status" value="1"/>
</dbReference>
<feature type="transmembrane region" description="Helical" evidence="5">
    <location>
        <begin position="87"/>
        <end position="112"/>
    </location>
</feature>
<reference evidence="7 8" key="1">
    <citation type="submission" date="2016-02" db="EMBL/GenBank/DDBJ databases">
        <title>Genome analysis of coral dinoflagellate symbionts highlights evolutionary adaptations to a symbiotic lifestyle.</title>
        <authorList>
            <person name="Aranda M."/>
            <person name="Li Y."/>
            <person name="Liew Y.J."/>
            <person name="Baumgarten S."/>
            <person name="Simakov O."/>
            <person name="Wilson M."/>
            <person name="Piel J."/>
            <person name="Ashoor H."/>
            <person name="Bougouffa S."/>
            <person name="Bajic V.B."/>
            <person name="Ryu T."/>
            <person name="Ravasi T."/>
            <person name="Bayer T."/>
            <person name="Micklem G."/>
            <person name="Kim H."/>
            <person name="Bhak J."/>
            <person name="Lajeunesse T.C."/>
            <person name="Voolstra C.R."/>
        </authorList>
    </citation>
    <scope>NUCLEOTIDE SEQUENCE [LARGE SCALE GENOMIC DNA]</scope>
    <source>
        <strain evidence="7 8">CCMP2467</strain>
    </source>
</reference>
<evidence type="ECO:0000256" key="4">
    <source>
        <dbReference type="ARBA" id="ARBA00023136"/>
    </source>
</evidence>
<dbReference type="OrthoDB" id="6500128at2759"/>
<keyword evidence="4 5" id="KW-0472">Membrane</keyword>
<dbReference type="Gene3D" id="1.20.1560.10">
    <property type="entry name" value="ABC transporter type 1, transmembrane domain"/>
    <property type="match status" value="1"/>
</dbReference>
<sequence length="173" mass="19292">MFMGVLSVAYHCRPVKSEASIRSAEIWGRLFGLMRLYWWVWPIAFLIIIAEAAGAPLEAIFFNAAILSLFESEKIGVEAMYPMLDQAVLCLVLVGLGSGVAVLCQNALFTYLQECLCMILRQMAFASTIRMDMAFFDAPENQTGSILVSLERQHRVVIVIVVRARASIHGCRD</sequence>
<keyword evidence="3 5" id="KW-1133">Transmembrane helix</keyword>